<proteinExistence type="predicted"/>
<reference evidence="2 3" key="1">
    <citation type="submission" date="2019-01" db="EMBL/GenBank/DDBJ databases">
        <authorList>
            <person name="Brito A."/>
        </authorList>
    </citation>
    <scope>NUCLEOTIDE SEQUENCE [LARGE SCALE GENOMIC DNA]</scope>
    <source>
        <strain evidence="2">1</strain>
    </source>
</reference>
<accession>A0A563W4K6</accession>
<keyword evidence="3" id="KW-1185">Reference proteome</keyword>
<evidence type="ECO:0000313" key="3">
    <source>
        <dbReference type="Proteomes" id="UP000320055"/>
    </source>
</evidence>
<protein>
    <recommendedName>
        <fullName evidence="1">DUF547 domain-containing protein</fullName>
    </recommendedName>
</protein>
<evidence type="ECO:0000313" key="2">
    <source>
        <dbReference type="EMBL" id="VEP18577.1"/>
    </source>
</evidence>
<name>A0A563W4K6_9CYAN</name>
<dbReference type="OrthoDB" id="526867at2"/>
<feature type="domain" description="DUF547" evidence="1">
    <location>
        <begin position="30"/>
        <end position="132"/>
    </location>
</feature>
<dbReference type="Proteomes" id="UP000320055">
    <property type="component" value="Unassembled WGS sequence"/>
</dbReference>
<organism evidence="2 3">
    <name type="scientific">Hyella patelloides LEGE 07179</name>
    <dbReference type="NCBI Taxonomy" id="945734"/>
    <lineage>
        <taxon>Bacteria</taxon>
        <taxon>Bacillati</taxon>
        <taxon>Cyanobacteriota</taxon>
        <taxon>Cyanophyceae</taxon>
        <taxon>Pleurocapsales</taxon>
        <taxon>Hyellaceae</taxon>
        <taxon>Hyella</taxon>
    </lineage>
</organism>
<evidence type="ECO:0000259" key="1">
    <source>
        <dbReference type="Pfam" id="PF04784"/>
    </source>
</evidence>
<dbReference type="RefSeq" id="WP_144867942.1">
    <property type="nucleotide sequence ID" value="NZ_LR213840.1"/>
</dbReference>
<sequence>MDYAGLEANREQLDRFHRSIGKVALEVYLGWSDTDKLAFLINAYNSFTLQSIIDQQSLKQSIREISGVWQRRKFEIAQSQKTLDNIEHDTISQDFNEPRIHAAVVCAAISCPILRNEPSSPEKLEAQLEDRVIKWLASPQGFKLDRQENRVFLSAIFKCYGKD</sequence>
<gene>
    <name evidence="2" type="ORF">H1P_820004</name>
</gene>
<dbReference type="AlphaFoldDB" id="A0A563W4K6"/>
<dbReference type="InterPro" id="IPR006869">
    <property type="entry name" value="DUF547"/>
</dbReference>
<dbReference type="EMBL" id="CAACVJ010000690">
    <property type="protein sequence ID" value="VEP18577.1"/>
    <property type="molecule type" value="Genomic_DNA"/>
</dbReference>
<dbReference type="Pfam" id="PF04784">
    <property type="entry name" value="DUF547"/>
    <property type="match status" value="1"/>
</dbReference>